<keyword evidence="2" id="KW-1185">Reference proteome</keyword>
<gene>
    <name evidence="1" type="ORF">RHMOL_Rhmol07G0165800</name>
</gene>
<protein>
    <submittedName>
        <fullName evidence="1">Uncharacterized protein</fullName>
    </submittedName>
</protein>
<dbReference type="EMBL" id="CM046394">
    <property type="protein sequence ID" value="KAI8547059.1"/>
    <property type="molecule type" value="Genomic_DNA"/>
</dbReference>
<proteinExistence type="predicted"/>
<comment type="caution">
    <text evidence="1">The sequence shown here is derived from an EMBL/GenBank/DDBJ whole genome shotgun (WGS) entry which is preliminary data.</text>
</comment>
<organism evidence="1 2">
    <name type="scientific">Rhododendron molle</name>
    <name type="common">Chinese azalea</name>
    <name type="synonym">Azalea mollis</name>
    <dbReference type="NCBI Taxonomy" id="49168"/>
    <lineage>
        <taxon>Eukaryota</taxon>
        <taxon>Viridiplantae</taxon>
        <taxon>Streptophyta</taxon>
        <taxon>Embryophyta</taxon>
        <taxon>Tracheophyta</taxon>
        <taxon>Spermatophyta</taxon>
        <taxon>Magnoliopsida</taxon>
        <taxon>eudicotyledons</taxon>
        <taxon>Gunneridae</taxon>
        <taxon>Pentapetalae</taxon>
        <taxon>asterids</taxon>
        <taxon>Ericales</taxon>
        <taxon>Ericaceae</taxon>
        <taxon>Ericoideae</taxon>
        <taxon>Rhodoreae</taxon>
        <taxon>Rhododendron</taxon>
    </lineage>
</organism>
<accession>A0ACC0N2J8</accession>
<dbReference type="Proteomes" id="UP001062846">
    <property type="component" value="Chromosome 7"/>
</dbReference>
<sequence length="80" mass="8562">MVLAFFFLGGLLTTKSSSSFSPEAAWSLSIRSCQLLGYNFVGVCSNFVCSGLFCSCVSSLRKSSSPTVRACRFLVLVCVS</sequence>
<evidence type="ECO:0000313" key="2">
    <source>
        <dbReference type="Proteomes" id="UP001062846"/>
    </source>
</evidence>
<reference evidence="1" key="1">
    <citation type="submission" date="2022-02" db="EMBL/GenBank/DDBJ databases">
        <title>Plant Genome Project.</title>
        <authorList>
            <person name="Zhang R.-G."/>
        </authorList>
    </citation>
    <scope>NUCLEOTIDE SEQUENCE</scope>
    <source>
        <strain evidence="1">AT1</strain>
    </source>
</reference>
<evidence type="ECO:0000313" key="1">
    <source>
        <dbReference type="EMBL" id="KAI8547059.1"/>
    </source>
</evidence>
<name>A0ACC0N2J8_RHOML</name>